<dbReference type="PANTHER" id="PTHR37984:SF5">
    <property type="entry name" value="PROTEIN NYNRIN-LIKE"/>
    <property type="match status" value="1"/>
</dbReference>
<dbReference type="EC" id="2.7.7.49" evidence="1"/>
<dbReference type="FunFam" id="3.30.70.270:FF:000020">
    <property type="entry name" value="Transposon Tf2-6 polyprotein-like Protein"/>
    <property type="match status" value="1"/>
</dbReference>
<dbReference type="OrthoDB" id="6380665at2759"/>
<dbReference type="Gene3D" id="3.30.70.270">
    <property type="match status" value="2"/>
</dbReference>
<organism evidence="4">
    <name type="scientific">Lepeophtheirus salmonis</name>
    <name type="common">Salmon louse</name>
    <name type="synonym">Caligus salmonis</name>
    <dbReference type="NCBI Taxonomy" id="72036"/>
    <lineage>
        <taxon>Eukaryota</taxon>
        <taxon>Metazoa</taxon>
        <taxon>Ecdysozoa</taxon>
        <taxon>Arthropoda</taxon>
        <taxon>Crustacea</taxon>
        <taxon>Multicrustacea</taxon>
        <taxon>Hexanauplia</taxon>
        <taxon>Copepoda</taxon>
        <taxon>Siphonostomatoida</taxon>
        <taxon>Caligidae</taxon>
        <taxon>Lepeophtheirus</taxon>
    </lineage>
</organism>
<dbReference type="PANTHER" id="PTHR37984">
    <property type="entry name" value="PROTEIN CBG26694"/>
    <property type="match status" value="1"/>
</dbReference>
<dbReference type="InterPro" id="IPR050951">
    <property type="entry name" value="Retrovirus_Pol_polyprotein"/>
</dbReference>
<evidence type="ECO:0000256" key="1">
    <source>
        <dbReference type="ARBA" id="ARBA00012493"/>
    </source>
</evidence>
<evidence type="ECO:0000259" key="3">
    <source>
        <dbReference type="Pfam" id="PF17919"/>
    </source>
</evidence>
<dbReference type="AlphaFoldDB" id="A0A0K2U150"/>
<dbReference type="EMBL" id="HACA01013995">
    <property type="protein sequence ID" value="CDW31356.1"/>
    <property type="molecule type" value="Transcribed_RNA"/>
</dbReference>
<evidence type="ECO:0000256" key="2">
    <source>
        <dbReference type="ARBA" id="ARBA00023268"/>
    </source>
</evidence>
<dbReference type="InterPro" id="IPR041577">
    <property type="entry name" value="RT_RNaseH_2"/>
</dbReference>
<dbReference type="GO" id="GO:0003964">
    <property type="term" value="F:RNA-directed DNA polymerase activity"/>
    <property type="evidence" value="ECO:0007669"/>
    <property type="project" value="UniProtKB-EC"/>
</dbReference>
<dbReference type="InterPro" id="IPR043128">
    <property type="entry name" value="Rev_trsase/Diguanyl_cyclase"/>
</dbReference>
<keyword evidence="2" id="KW-0511">Multifunctional enzyme</keyword>
<dbReference type="Pfam" id="PF17919">
    <property type="entry name" value="RT_RNaseH_2"/>
    <property type="match status" value="1"/>
</dbReference>
<accession>A0A0K2U150</accession>
<protein>
    <recommendedName>
        <fullName evidence="1">RNA-directed DNA polymerase</fullName>
        <ecNumber evidence="1">2.7.7.49</ecNumber>
    </recommendedName>
</protein>
<dbReference type="SUPFAM" id="SSF56672">
    <property type="entry name" value="DNA/RNA polymerases"/>
    <property type="match status" value="1"/>
</dbReference>
<proteinExistence type="predicted"/>
<reference evidence="4" key="1">
    <citation type="submission" date="2014-05" db="EMBL/GenBank/DDBJ databases">
        <authorList>
            <person name="Chronopoulou M."/>
        </authorList>
    </citation>
    <scope>NUCLEOTIDE SEQUENCE</scope>
    <source>
        <tissue evidence="4">Whole organism</tissue>
    </source>
</reference>
<feature type="domain" description="Reverse transcriptase/retrotransposon-derived protein RNase H-like" evidence="3">
    <location>
        <begin position="111"/>
        <end position="153"/>
    </location>
</feature>
<evidence type="ECO:0000313" key="4">
    <source>
        <dbReference type="EMBL" id="CDW31356.1"/>
    </source>
</evidence>
<dbReference type="InterPro" id="IPR043502">
    <property type="entry name" value="DNA/RNA_pol_sf"/>
</dbReference>
<name>A0A0K2U150_LEPSM</name>
<sequence>MFSRSKEEHFCILNEVFSRISNAGGRLKLGKCILMGEELTYLGVCISQSGRSLDPELIRLVLEFPVPSSCTEVKSFLGLVQYYGHFIPHLLMEASPLHELMQKDVVFSRSEKRQASFQNIKSAIANSPVLTHYDPCLPLLLSTDASPIGFGAIF</sequence>